<gene>
    <name evidence="1" type="ORF">A3Q56_03995</name>
</gene>
<evidence type="ECO:0000313" key="1">
    <source>
        <dbReference type="EMBL" id="OAF68267.1"/>
    </source>
</evidence>
<sequence length="155" mass="18255">MNIFPDFFISIPIDKRRKHTHRYVVGQYTYNNEKKYHNMAYSNDKYDVACLIEGKENSRYDKTVQDGEESSILSARVFDMSPTQLRRYIDHNINLFRIQREEEANNINNDRITVDNIPIDRVQQPLARIDRDLTFSGINSDSDEGSFIDNLNNTQ</sequence>
<dbReference type="EMBL" id="LWCA01000479">
    <property type="protein sequence ID" value="OAF68267.1"/>
    <property type="molecule type" value="Genomic_DNA"/>
</dbReference>
<reference evidence="1 2" key="1">
    <citation type="submission" date="2016-04" db="EMBL/GenBank/DDBJ databases">
        <title>The genome of Intoshia linei affirms orthonectids as highly simplified spiralians.</title>
        <authorList>
            <person name="Mikhailov K.V."/>
            <person name="Slusarev G.S."/>
            <person name="Nikitin M.A."/>
            <person name="Logacheva M.D."/>
            <person name="Penin A."/>
            <person name="Aleoshin V."/>
            <person name="Panchin Y.V."/>
        </authorList>
    </citation>
    <scope>NUCLEOTIDE SEQUENCE [LARGE SCALE GENOMIC DNA]</scope>
    <source>
        <strain evidence="1">Intl2013</strain>
        <tissue evidence="1">Whole animal</tissue>
    </source>
</reference>
<organism evidence="1 2">
    <name type="scientific">Intoshia linei</name>
    <dbReference type="NCBI Taxonomy" id="1819745"/>
    <lineage>
        <taxon>Eukaryota</taxon>
        <taxon>Metazoa</taxon>
        <taxon>Spiralia</taxon>
        <taxon>Lophotrochozoa</taxon>
        <taxon>Mesozoa</taxon>
        <taxon>Orthonectida</taxon>
        <taxon>Rhopaluridae</taxon>
        <taxon>Intoshia</taxon>
    </lineage>
</organism>
<protein>
    <submittedName>
        <fullName evidence="1">Uncharacterized protein</fullName>
    </submittedName>
</protein>
<proteinExistence type="predicted"/>
<accession>A0A177B1X2</accession>
<dbReference type="Proteomes" id="UP000078046">
    <property type="component" value="Unassembled WGS sequence"/>
</dbReference>
<comment type="caution">
    <text evidence="1">The sequence shown here is derived from an EMBL/GenBank/DDBJ whole genome shotgun (WGS) entry which is preliminary data.</text>
</comment>
<evidence type="ECO:0000313" key="2">
    <source>
        <dbReference type="Proteomes" id="UP000078046"/>
    </source>
</evidence>
<keyword evidence="2" id="KW-1185">Reference proteome</keyword>
<dbReference type="AlphaFoldDB" id="A0A177B1X2"/>
<name>A0A177B1X2_9BILA</name>